<dbReference type="SMART" id="SM00028">
    <property type="entry name" value="TPR"/>
    <property type="match status" value="8"/>
</dbReference>
<feature type="repeat" description="TPR" evidence="3">
    <location>
        <begin position="461"/>
        <end position="494"/>
    </location>
</feature>
<dbReference type="Proteomes" id="UP000534783">
    <property type="component" value="Unassembled WGS sequence"/>
</dbReference>
<feature type="repeat" description="TPR" evidence="3">
    <location>
        <begin position="256"/>
        <end position="289"/>
    </location>
</feature>
<dbReference type="PANTHER" id="PTHR44943">
    <property type="entry name" value="CELLULOSE SYNTHASE OPERON PROTEIN C"/>
    <property type="match status" value="1"/>
</dbReference>
<dbReference type="Pfam" id="PF13414">
    <property type="entry name" value="TPR_11"/>
    <property type="match status" value="1"/>
</dbReference>
<feature type="repeat" description="TPR" evidence="3">
    <location>
        <begin position="359"/>
        <end position="392"/>
    </location>
</feature>
<organism evidence="4 5">
    <name type="scientific">Candidatus Manganitrophus noduliformans</name>
    <dbReference type="NCBI Taxonomy" id="2606439"/>
    <lineage>
        <taxon>Bacteria</taxon>
        <taxon>Pseudomonadati</taxon>
        <taxon>Nitrospirota</taxon>
        <taxon>Nitrospiria</taxon>
        <taxon>Candidatus Troglogloeales</taxon>
        <taxon>Candidatus Manganitrophaceae</taxon>
        <taxon>Candidatus Manganitrophus</taxon>
    </lineage>
</organism>
<dbReference type="InterPro" id="IPR019734">
    <property type="entry name" value="TPR_rpt"/>
</dbReference>
<protein>
    <submittedName>
        <fullName evidence="4">Tetratricopeptide repeat protein</fullName>
    </submittedName>
</protein>
<evidence type="ECO:0000256" key="3">
    <source>
        <dbReference type="PROSITE-ProRule" id="PRU00339"/>
    </source>
</evidence>
<comment type="caution">
    <text evidence="4">The sequence shown here is derived from an EMBL/GenBank/DDBJ whole genome shotgun (WGS) entry which is preliminary data.</text>
</comment>
<dbReference type="Gene3D" id="1.25.40.10">
    <property type="entry name" value="Tetratricopeptide repeat domain"/>
    <property type="match status" value="3"/>
</dbReference>
<evidence type="ECO:0000256" key="2">
    <source>
        <dbReference type="ARBA" id="ARBA00022803"/>
    </source>
</evidence>
<accession>A0A7X6DNQ6</accession>
<feature type="repeat" description="TPR" evidence="3">
    <location>
        <begin position="393"/>
        <end position="426"/>
    </location>
</feature>
<dbReference type="PROSITE" id="PS50005">
    <property type="entry name" value="TPR"/>
    <property type="match status" value="5"/>
</dbReference>
<dbReference type="EMBL" id="VTOW01000001">
    <property type="protein sequence ID" value="NKE70572.1"/>
    <property type="molecule type" value="Genomic_DNA"/>
</dbReference>
<keyword evidence="1" id="KW-0677">Repeat</keyword>
<dbReference type="PANTHER" id="PTHR44943:SF8">
    <property type="entry name" value="TPR REPEAT-CONTAINING PROTEIN MJ0263"/>
    <property type="match status" value="1"/>
</dbReference>
<feature type="repeat" description="TPR" evidence="3">
    <location>
        <begin position="427"/>
        <end position="460"/>
    </location>
</feature>
<proteinExistence type="predicted"/>
<dbReference type="InterPro" id="IPR051685">
    <property type="entry name" value="Ycf3/AcsC/BcsC/TPR_MFPF"/>
</dbReference>
<keyword evidence="5" id="KW-1185">Reference proteome</keyword>
<evidence type="ECO:0000256" key="1">
    <source>
        <dbReference type="ARBA" id="ARBA00022737"/>
    </source>
</evidence>
<evidence type="ECO:0000313" key="5">
    <source>
        <dbReference type="Proteomes" id="UP000534783"/>
    </source>
</evidence>
<dbReference type="AlphaFoldDB" id="A0A7X6DNQ6"/>
<keyword evidence="2 3" id="KW-0802">TPR repeat</keyword>
<name>A0A7X6DNQ6_9BACT</name>
<evidence type="ECO:0000313" key="4">
    <source>
        <dbReference type="EMBL" id="NKE70572.1"/>
    </source>
</evidence>
<sequence length="515" mass="58415">MPSGFDRTDFPDTFSVMGKIPFFPKNMSVQSQVITALCFVVIWSMIYGHFSQMDGRFFHSSLSGTKGLVLYEIGHYRAAAETYRSLLREIYAEEETSDPAWDALMRGDLETAESLSRDALEKDPSNIHPLLNLGEIALERGALDGALRHFDQLLRRESDQFDALLLSAVARAKGGAYPEAIDLLNRALRTPNTEDRITSFLWALKTTGELTELPRWERPLGLIAHLYRYLRIYDSSNERKAISYAKWAIDVGDRPDDAYLTLGVIAFKNRKNEEALASFLKAIETNPYNAEAHRRAAQVYSDRGDLANEYRMTREAYLKAPKDEFYADALSSFLTEKIGDYHQALLLAEHFLRGQPDNVTLLDRAGYLSGMIGNREQALEYFRRGQQLEPDNPRFYEAIGFTLNELGRTEEATEAYQTALSIDPRRPKAYIGLATLYQKEQRYPEAIVAYETAFQLGYDRSKMLTNLCTLYHRMSNFAEAVSCLNAVLSEDPRNALAEHLLSYAMANLPAGRSTE</sequence>
<dbReference type="InterPro" id="IPR011990">
    <property type="entry name" value="TPR-like_helical_dom_sf"/>
</dbReference>
<dbReference type="Pfam" id="PF13432">
    <property type="entry name" value="TPR_16"/>
    <property type="match status" value="2"/>
</dbReference>
<gene>
    <name evidence="4" type="ORF">MNODULE_07465</name>
</gene>
<dbReference type="SUPFAM" id="SSF48452">
    <property type="entry name" value="TPR-like"/>
    <property type="match status" value="2"/>
</dbReference>
<reference evidence="4 5" key="1">
    <citation type="journal article" date="2020" name="Nature">
        <title>Bacterial chemolithoautotrophy via manganese oxidation.</title>
        <authorList>
            <person name="Yu H."/>
            <person name="Leadbetter J.R."/>
        </authorList>
    </citation>
    <scope>NUCLEOTIDE SEQUENCE [LARGE SCALE GENOMIC DNA]</scope>
    <source>
        <strain evidence="4 5">Mn-1</strain>
    </source>
</reference>